<protein>
    <submittedName>
        <fullName evidence="1">Uncharacterized protein</fullName>
    </submittedName>
</protein>
<dbReference type="EMBL" id="JHEG02000048">
    <property type="protein sequence ID" value="KIE10089.1"/>
    <property type="molecule type" value="Genomic_DNA"/>
</dbReference>
<proteinExistence type="predicted"/>
<sequence length="64" mass="7189">MASNSQSQKKLGFGNILYTGNNLEVATFCPSLKLQQKLDIAGKFLQNYNFAKLTLVKRVCLCYL</sequence>
<reference evidence="1" key="1">
    <citation type="journal article" date="2015" name="Genome Announc.">
        <title>Draft Genome Sequence of Tolypothrix boutellei Strain VB521301.</title>
        <authorList>
            <person name="Chandrababunaidu M.M."/>
            <person name="Singh D."/>
            <person name="Sen D."/>
            <person name="Bhan S."/>
            <person name="Das S."/>
            <person name="Gupta A."/>
            <person name="Adhikary S.P."/>
            <person name="Tripathy S."/>
        </authorList>
    </citation>
    <scope>NUCLEOTIDE SEQUENCE</scope>
    <source>
        <strain evidence="1">VB521301</strain>
    </source>
</reference>
<comment type="caution">
    <text evidence="1">The sequence shown here is derived from an EMBL/GenBank/DDBJ whole genome shotgun (WGS) entry which is preliminary data.</text>
</comment>
<gene>
    <name evidence="1" type="ORF">DA73_0215685</name>
</gene>
<accession>A0A0C1QX91</accession>
<evidence type="ECO:0000313" key="1">
    <source>
        <dbReference type="EMBL" id="KIE10089.1"/>
    </source>
</evidence>
<name>A0A0C1QX91_9CYAN</name>
<dbReference type="AlphaFoldDB" id="A0A0C1QX91"/>
<organism evidence="1">
    <name type="scientific">Tolypothrix bouteillei VB521301</name>
    <dbReference type="NCBI Taxonomy" id="1479485"/>
    <lineage>
        <taxon>Bacteria</taxon>
        <taxon>Bacillati</taxon>
        <taxon>Cyanobacteriota</taxon>
        <taxon>Cyanophyceae</taxon>
        <taxon>Nostocales</taxon>
        <taxon>Tolypothrichaceae</taxon>
        <taxon>Tolypothrix</taxon>
    </lineage>
</organism>